<evidence type="ECO:0000313" key="2">
    <source>
        <dbReference type="EMBL" id="PVH62002.1"/>
    </source>
</evidence>
<gene>
    <name evidence="2" type="ORF">PAHAL_3G175400</name>
</gene>
<protein>
    <submittedName>
        <fullName evidence="2">Uncharacterized protein</fullName>
    </submittedName>
</protein>
<accession>A0A2T8KIP4</accession>
<feature type="compositionally biased region" description="Basic and acidic residues" evidence="1">
    <location>
        <begin position="59"/>
        <end position="75"/>
    </location>
</feature>
<name>A0A2T8KIP4_9POAL</name>
<evidence type="ECO:0000256" key="1">
    <source>
        <dbReference type="SAM" id="MobiDB-lite"/>
    </source>
</evidence>
<dbReference type="AlphaFoldDB" id="A0A2T8KIP4"/>
<reference evidence="2" key="1">
    <citation type="submission" date="2018-04" db="EMBL/GenBank/DDBJ databases">
        <title>WGS assembly of Panicum hallii.</title>
        <authorList>
            <person name="Lovell J."/>
            <person name="Jenkins J."/>
            <person name="Lowry D."/>
            <person name="Mamidi S."/>
            <person name="Sreedasyam A."/>
            <person name="Weng X."/>
            <person name="Barry K."/>
            <person name="Bonette J."/>
            <person name="Campitelli B."/>
            <person name="Daum C."/>
            <person name="Gordon S."/>
            <person name="Gould B."/>
            <person name="Lipzen A."/>
            <person name="Macqueen A."/>
            <person name="Palacio-Mejia J."/>
            <person name="Plott C."/>
            <person name="Shakirov E."/>
            <person name="Shu S."/>
            <person name="Yoshinaga Y."/>
            <person name="Zane M."/>
            <person name="Rokhsar D."/>
            <person name="Grimwood J."/>
            <person name="Schmutz J."/>
            <person name="Juenger T."/>
        </authorList>
    </citation>
    <scope>NUCLEOTIDE SEQUENCE [LARGE SCALE GENOMIC DNA]</scope>
    <source>
        <strain evidence="2">FIL2</strain>
    </source>
</reference>
<sequence>MLAACQRIHVSVGFDRQRMKRRELGGRLIGVGGADGEETWKWNGYGDGGSRTNGGQAAEDGRHGAGEAAGEQREKFRGRRSALVYRPEDEERRASAGSSQMANGVFFNGTGGARLGPTAPADYLIRRSKKAKIVSIIQQKEKRWGEMGKKSRHFHIIYC</sequence>
<dbReference type="EMBL" id="CM008048">
    <property type="protein sequence ID" value="PVH62002.1"/>
    <property type="molecule type" value="Genomic_DNA"/>
</dbReference>
<dbReference type="Proteomes" id="UP000243499">
    <property type="component" value="Chromosome 3"/>
</dbReference>
<proteinExistence type="predicted"/>
<organism evidence="2">
    <name type="scientific">Panicum hallii</name>
    <dbReference type="NCBI Taxonomy" id="206008"/>
    <lineage>
        <taxon>Eukaryota</taxon>
        <taxon>Viridiplantae</taxon>
        <taxon>Streptophyta</taxon>
        <taxon>Embryophyta</taxon>
        <taxon>Tracheophyta</taxon>
        <taxon>Spermatophyta</taxon>
        <taxon>Magnoliopsida</taxon>
        <taxon>Liliopsida</taxon>
        <taxon>Poales</taxon>
        <taxon>Poaceae</taxon>
        <taxon>PACMAD clade</taxon>
        <taxon>Panicoideae</taxon>
        <taxon>Panicodae</taxon>
        <taxon>Paniceae</taxon>
        <taxon>Panicinae</taxon>
        <taxon>Panicum</taxon>
        <taxon>Panicum sect. Panicum</taxon>
    </lineage>
</organism>
<dbReference type="Gramene" id="PVH62002">
    <property type="protein sequence ID" value="PVH62002"/>
    <property type="gene ID" value="PAHAL_3G175400"/>
</dbReference>
<feature type="region of interest" description="Disordered" evidence="1">
    <location>
        <begin position="44"/>
        <end position="98"/>
    </location>
</feature>